<dbReference type="RefSeq" id="WP_036362172.1">
    <property type="nucleotide sequence ID" value="NZ_AOMT01000005.1"/>
</dbReference>
<evidence type="ECO:0000313" key="2">
    <source>
        <dbReference type="EMBL" id="KDN25748.1"/>
    </source>
</evidence>
<feature type="transmembrane region" description="Helical" evidence="1">
    <location>
        <begin position="7"/>
        <end position="29"/>
    </location>
</feature>
<protein>
    <recommendedName>
        <fullName evidence="4">CTP synthetase</fullName>
    </recommendedName>
</protein>
<evidence type="ECO:0000313" key="3">
    <source>
        <dbReference type="Proteomes" id="UP000035860"/>
    </source>
</evidence>
<dbReference type="OrthoDB" id="6658954at2"/>
<evidence type="ECO:0000256" key="1">
    <source>
        <dbReference type="SAM" id="Phobius"/>
    </source>
</evidence>
<gene>
    <name evidence="2" type="ORF">MBO_01090</name>
</gene>
<reference evidence="2 3" key="1">
    <citation type="journal article" date="2014" name="Genome Announc.">
        <title>Draft Genome Sequence of Moraxella bovoculi Strain 237T (ATCC BAA-1259T) Isolated from a Calf with Infectious Bovine Keratoconjunctivitis.</title>
        <authorList>
            <person name="Calcutt M.J."/>
            <person name="Foecking M.F."/>
            <person name="Martin N.T."/>
            <person name="Mhlanga-Mutangadura T."/>
            <person name="Reilly T.J."/>
        </authorList>
    </citation>
    <scope>NUCLEOTIDE SEQUENCE [LARGE SCALE GENOMIC DNA]</scope>
    <source>
        <strain evidence="2 3">237</strain>
    </source>
</reference>
<keyword evidence="1" id="KW-0472">Membrane</keyword>
<sequence>MNIPLFTAMLSIASTVAIGVLMIVAFVTGYDSSKFIIGSVIVGILISLPIALAVTKKISALTGAPDRAPKA</sequence>
<dbReference type="EMBL" id="AOMT01000005">
    <property type="protein sequence ID" value="KDN25748.1"/>
    <property type="molecule type" value="Genomic_DNA"/>
</dbReference>
<accession>A0A066UNH8</accession>
<organism evidence="2 3">
    <name type="scientific">Moraxella bovoculi 237</name>
    <dbReference type="NCBI Taxonomy" id="743974"/>
    <lineage>
        <taxon>Bacteria</taxon>
        <taxon>Pseudomonadati</taxon>
        <taxon>Pseudomonadota</taxon>
        <taxon>Gammaproteobacteria</taxon>
        <taxon>Moraxellales</taxon>
        <taxon>Moraxellaceae</taxon>
        <taxon>Moraxella</taxon>
    </lineage>
</organism>
<keyword evidence="1" id="KW-0812">Transmembrane</keyword>
<name>A0A066UNH8_9GAMM</name>
<comment type="caution">
    <text evidence="2">The sequence shown here is derived from an EMBL/GenBank/DDBJ whole genome shotgun (WGS) entry which is preliminary data.</text>
</comment>
<evidence type="ECO:0008006" key="4">
    <source>
        <dbReference type="Google" id="ProtNLM"/>
    </source>
</evidence>
<keyword evidence="3" id="KW-1185">Reference proteome</keyword>
<dbReference type="AlphaFoldDB" id="A0A066UNH8"/>
<proteinExistence type="predicted"/>
<keyword evidence="1" id="KW-1133">Transmembrane helix</keyword>
<dbReference type="GeneID" id="301975232"/>
<dbReference type="Proteomes" id="UP000035860">
    <property type="component" value="Unassembled WGS sequence"/>
</dbReference>
<feature type="transmembrane region" description="Helical" evidence="1">
    <location>
        <begin position="35"/>
        <end position="54"/>
    </location>
</feature>